<keyword evidence="2 6" id="KW-1003">Cell membrane</keyword>
<dbReference type="EMBL" id="JAKOAV010000057">
    <property type="protein sequence ID" value="MDF9410005.1"/>
    <property type="molecule type" value="Genomic_DNA"/>
</dbReference>
<comment type="caution">
    <text evidence="8">The sequence shown here is derived from an EMBL/GenBank/DDBJ whole genome shotgun (WGS) entry which is preliminary data.</text>
</comment>
<dbReference type="InterPro" id="IPR015414">
    <property type="entry name" value="TMEM64"/>
</dbReference>
<evidence type="ECO:0000256" key="2">
    <source>
        <dbReference type="ARBA" id="ARBA00022475"/>
    </source>
</evidence>
<evidence type="ECO:0000256" key="1">
    <source>
        <dbReference type="ARBA" id="ARBA00004651"/>
    </source>
</evidence>
<evidence type="ECO:0000256" key="4">
    <source>
        <dbReference type="ARBA" id="ARBA00022989"/>
    </source>
</evidence>
<feature type="transmembrane region" description="Helical" evidence="6">
    <location>
        <begin position="197"/>
        <end position="219"/>
    </location>
</feature>
<dbReference type="GO" id="GO:0005886">
    <property type="term" value="C:plasma membrane"/>
    <property type="evidence" value="ECO:0007669"/>
    <property type="project" value="UniProtKB-SubCell"/>
</dbReference>
<dbReference type="Pfam" id="PF09335">
    <property type="entry name" value="VTT_dom"/>
    <property type="match status" value="1"/>
</dbReference>
<feature type="transmembrane region" description="Helical" evidence="6">
    <location>
        <begin position="57"/>
        <end position="84"/>
    </location>
</feature>
<evidence type="ECO:0000256" key="6">
    <source>
        <dbReference type="RuleBase" id="RU366058"/>
    </source>
</evidence>
<evidence type="ECO:0000259" key="7">
    <source>
        <dbReference type="Pfam" id="PF09335"/>
    </source>
</evidence>
<sequence length="233" mass="26184">MKKNWWDNWWFKLSLILALVCLYYLVVPFHNAINQAVAVLSKVNIQVAKDYILSFGVWAPIISFLLMVLQSVAAPLPAFIITFANAGLFGWVKGAILSWSSAMAGAALCYAIARVYGRSVVEKFTTRSALREVDVFFERYGKWAVLIARLLPFVSFDVVSYAAGLTSMGFWEFFWATGLGQLPATIVYSYVGDMLVGSVRTVVFGLLLVFALSAFAFMFKQIWQDRHKIKNQS</sequence>
<evidence type="ECO:0000256" key="5">
    <source>
        <dbReference type="ARBA" id="ARBA00023136"/>
    </source>
</evidence>
<comment type="caution">
    <text evidence="6">Lacks conserved residue(s) required for the propagation of feature annotation.</text>
</comment>
<dbReference type="PANTHER" id="PTHR12677">
    <property type="entry name" value="GOLGI APPARATUS MEMBRANE PROTEIN TVP38-RELATED"/>
    <property type="match status" value="1"/>
</dbReference>
<evidence type="ECO:0000256" key="3">
    <source>
        <dbReference type="ARBA" id="ARBA00022692"/>
    </source>
</evidence>
<comment type="similarity">
    <text evidence="6">Belongs to the TVP38/TMEM64 family.</text>
</comment>
<dbReference type="Proteomes" id="UP001154312">
    <property type="component" value="Unassembled WGS sequence"/>
</dbReference>
<comment type="subcellular location">
    <subcellularLocation>
        <location evidence="1 6">Cell membrane</location>
        <topology evidence="1 6">Multi-pass membrane protein</topology>
    </subcellularLocation>
</comment>
<keyword evidence="9" id="KW-1185">Reference proteome</keyword>
<feature type="transmembrane region" description="Helical" evidence="6">
    <location>
        <begin position="143"/>
        <end position="163"/>
    </location>
</feature>
<evidence type="ECO:0000313" key="8">
    <source>
        <dbReference type="EMBL" id="MDF9410005.1"/>
    </source>
</evidence>
<organism evidence="8 9">
    <name type="scientific">Pelotomaculum isophthalicicum JI</name>
    <dbReference type="NCBI Taxonomy" id="947010"/>
    <lineage>
        <taxon>Bacteria</taxon>
        <taxon>Bacillati</taxon>
        <taxon>Bacillota</taxon>
        <taxon>Clostridia</taxon>
        <taxon>Eubacteriales</taxon>
        <taxon>Desulfotomaculaceae</taxon>
        <taxon>Pelotomaculum</taxon>
    </lineage>
</organism>
<proteinExistence type="inferred from homology"/>
<accession>A0A9X4H420</accession>
<dbReference type="RefSeq" id="WP_277445545.1">
    <property type="nucleotide sequence ID" value="NZ_JAKOAV010000057.1"/>
</dbReference>
<dbReference type="PANTHER" id="PTHR12677:SF59">
    <property type="entry name" value="GOLGI APPARATUS MEMBRANE PROTEIN TVP38-RELATED"/>
    <property type="match status" value="1"/>
</dbReference>
<feature type="transmembrane region" description="Helical" evidence="6">
    <location>
        <begin position="96"/>
        <end position="116"/>
    </location>
</feature>
<name>A0A9X4H420_9FIRM</name>
<gene>
    <name evidence="8" type="ORF">L7E55_16910</name>
</gene>
<protein>
    <recommendedName>
        <fullName evidence="6">TVP38/TMEM64 family membrane protein</fullName>
    </recommendedName>
</protein>
<reference evidence="8" key="1">
    <citation type="submission" date="2022-02" db="EMBL/GenBank/DDBJ databases">
        <authorList>
            <person name="Leng L."/>
        </authorList>
    </citation>
    <scope>NUCLEOTIDE SEQUENCE</scope>
    <source>
        <strain evidence="8">JI</strain>
    </source>
</reference>
<evidence type="ECO:0000313" key="9">
    <source>
        <dbReference type="Proteomes" id="UP001154312"/>
    </source>
</evidence>
<feature type="domain" description="VTT" evidence="7">
    <location>
        <begin position="76"/>
        <end position="193"/>
    </location>
</feature>
<dbReference type="InterPro" id="IPR032816">
    <property type="entry name" value="VTT_dom"/>
</dbReference>
<keyword evidence="4 6" id="KW-1133">Transmembrane helix</keyword>
<dbReference type="AlphaFoldDB" id="A0A9X4H420"/>
<keyword evidence="3 6" id="KW-0812">Transmembrane</keyword>
<keyword evidence="5 6" id="KW-0472">Membrane</keyword>